<dbReference type="PANTHER" id="PTHR46623:SF6">
    <property type="entry name" value="ALPHA_BETA-HYDROLASES SUPERFAMILY PROTEIN"/>
    <property type="match status" value="1"/>
</dbReference>
<dbReference type="SUPFAM" id="SSF53474">
    <property type="entry name" value="alpha/beta-Hydrolases"/>
    <property type="match status" value="1"/>
</dbReference>
<dbReference type="AlphaFoldDB" id="X8BG72"/>
<dbReference type="InterPro" id="IPR002925">
    <property type="entry name" value="Dienelactn_hydro"/>
</dbReference>
<dbReference type="EMBL" id="JAOB01000042">
    <property type="protein sequence ID" value="EUA42218.1"/>
    <property type="molecule type" value="Genomic_DNA"/>
</dbReference>
<dbReference type="InterPro" id="IPR029058">
    <property type="entry name" value="AB_hydrolase_fold"/>
</dbReference>
<accession>X8BG72</accession>
<evidence type="ECO:0000259" key="2">
    <source>
        <dbReference type="Pfam" id="PF01738"/>
    </source>
</evidence>
<dbReference type="PANTHER" id="PTHR46623">
    <property type="entry name" value="CARBOXYMETHYLENEBUTENOLIDASE-RELATED"/>
    <property type="match status" value="1"/>
</dbReference>
<dbReference type="PATRIC" id="fig|1299334.3.peg.4242"/>
<dbReference type="Gene3D" id="3.40.50.1820">
    <property type="entry name" value="alpha/beta hydrolase"/>
    <property type="match status" value="1"/>
</dbReference>
<feature type="domain" description="Dienelactone hydrolase" evidence="2">
    <location>
        <begin position="13"/>
        <end position="186"/>
    </location>
</feature>
<gene>
    <name evidence="3" type="ORF">I553_6078</name>
</gene>
<proteinExistence type="predicted"/>
<dbReference type="GO" id="GO:0016787">
    <property type="term" value="F:hydrolase activity"/>
    <property type="evidence" value="ECO:0007669"/>
    <property type="project" value="UniProtKB-KW"/>
</dbReference>
<dbReference type="Pfam" id="PF01738">
    <property type="entry name" value="DLH"/>
    <property type="match status" value="1"/>
</dbReference>
<comment type="caution">
    <text evidence="3">The sequence shown here is derived from an EMBL/GenBank/DDBJ whole genome shotgun (WGS) entry which is preliminary data.</text>
</comment>
<sequence length="253" mass="26752">MTTIEIDTPAGPIDALLDVPDGQGPWPGVVVIHDAIGYEPDKQRISDHIAAAGYVAITPNLFARGGRARCVMRVFRDLFSKQGAAVDDILAARNYLQSLPQCSGRIGIAGFCMGGQFALVMAPKGFGASAPFYGTPLPRHLSETLDGACPIVASFGGRDPLGIGAPNRLHRVLEHKGIPNDVKVYPAPATVSPTNCPPSRCCASPDSATTKPPAKMPGPGCSRSSADICAVSRPGEARARHWFPSRRATWKRS</sequence>
<name>X8BG72_MYCXE</name>
<dbReference type="InterPro" id="IPR051049">
    <property type="entry name" value="Dienelactone_hydrolase-like"/>
</dbReference>
<evidence type="ECO:0000313" key="3">
    <source>
        <dbReference type="EMBL" id="EUA42218.1"/>
    </source>
</evidence>
<protein>
    <submittedName>
        <fullName evidence="3">Dienelactone hydrolase family protein</fullName>
    </submittedName>
</protein>
<evidence type="ECO:0000256" key="1">
    <source>
        <dbReference type="SAM" id="MobiDB-lite"/>
    </source>
</evidence>
<organism evidence="3">
    <name type="scientific">Mycobacterium xenopi 4042</name>
    <dbReference type="NCBI Taxonomy" id="1299334"/>
    <lineage>
        <taxon>Bacteria</taxon>
        <taxon>Bacillati</taxon>
        <taxon>Actinomycetota</taxon>
        <taxon>Actinomycetes</taxon>
        <taxon>Mycobacteriales</taxon>
        <taxon>Mycobacteriaceae</taxon>
        <taxon>Mycobacterium</taxon>
    </lineage>
</organism>
<feature type="region of interest" description="Disordered" evidence="1">
    <location>
        <begin position="203"/>
        <end position="224"/>
    </location>
</feature>
<reference evidence="3" key="1">
    <citation type="submission" date="2014-01" db="EMBL/GenBank/DDBJ databases">
        <authorList>
            <person name="Brown-Elliot B."/>
            <person name="Wallace R."/>
            <person name="Lenaerts A."/>
            <person name="Ordway D."/>
            <person name="DeGroote M.A."/>
            <person name="Parker T."/>
            <person name="Sizemore C."/>
            <person name="Tallon L.J."/>
            <person name="Sadzewicz L.K."/>
            <person name="Sengamalay N."/>
            <person name="Fraser C.M."/>
            <person name="Hine E."/>
            <person name="Shefchek K.A."/>
            <person name="Das S.P."/>
            <person name="Tettelin H."/>
        </authorList>
    </citation>
    <scope>NUCLEOTIDE SEQUENCE [LARGE SCALE GENOMIC DNA]</scope>
    <source>
        <strain evidence="3">4042</strain>
    </source>
</reference>
<keyword evidence="3" id="KW-0378">Hydrolase</keyword>